<organism evidence="2 3">
    <name type="scientific">Adonisia turfae CCMR0081</name>
    <dbReference type="NCBI Taxonomy" id="2292702"/>
    <lineage>
        <taxon>Bacteria</taxon>
        <taxon>Bacillati</taxon>
        <taxon>Cyanobacteriota</taxon>
        <taxon>Adonisia</taxon>
        <taxon>Adonisia turfae</taxon>
    </lineage>
</organism>
<proteinExistence type="predicted"/>
<sequence>MHNSIAAGESLLITLGIAPEQLKAIKSHWKRTHFRAVVNWLTKYQPPTEASNLENLKGYLEAFNHLCQAEEWVKANQIRSLQYYSSPEDEGLSLSLRLGRWGYHQEKVVLYEKLLGKVDKVLDSIYRNELGNAYYNLGQYSHAIEYHTKQVKLAGSNSKLKGSALLGLGNVYFAIGNQTESLKQNVTDVGRIKPLV</sequence>
<dbReference type="RefSeq" id="WP_163696058.1">
    <property type="nucleotide sequence ID" value="NZ_QXHD01000003.1"/>
</dbReference>
<dbReference type="Gene3D" id="1.25.40.10">
    <property type="entry name" value="Tetratricopeptide repeat domain"/>
    <property type="match status" value="1"/>
</dbReference>
<evidence type="ECO:0000256" key="1">
    <source>
        <dbReference type="PROSITE-ProRule" id="PRU00339"/>
    </source>
</evidence>
<dbReference type="Proteomes" id="UP000481033">
    <property type="component" value="Unassembled WGS sequence"/>
</dbReference>
<keyword evidence="3" id="KW-1185">Reference proteome</keyword>
<accession>A0A6M0RDV6</accession>
<comment type="caution">
    <text evidence="2">The sequence shown here is derived from an EMBL/GenBank/DDBJ whole genome shotgun (WGS) entry which is preliminary data.</text>
</comment>
<dbReference type="SUPFAM" id="SSF48452">
    <property type="entry name" value="TPR-like"/>
    <property type="match status" value="1"/>
</dbReference>
<keyword evidence="1" id="KW-0802">TPR repeat</keyword>
<protein>
    <submittedName>
        <fullName evidence="2">Uncharacterized protein</fullName>
    </submittedName>
</protein>
<reference evidence="2 3" key="1">
    <citation type="journal article" date="2020" name="Microb. Ecol.">
        <title>Ecogenomics of the Marine Benthic Filamentous Cyanobacterium Adonisia.</title>
        <authorList>
            <person name="Walter J.M."/>
            <person name="Coutinho F.H."/>
            <person name="Leomil L."/>
            <person name="Hargreaves P.I."/>
            <person name="Campeao M.E."/>
            <person name="Vieira V.V."/>
            <person name="Silva B.S."/>
            <person name="Fistarol G.O."/>
            <person name="Salomon P.S."/>
            <person name="Sawabe T."/>
            <person name="Mino S."/>
            <person name="Hosokawa M."/>
            <person name="Miyashita H."/>
            <person name="Maruyama F."/>
            <person name="van Verk M.C."/>
            <person name="Dutilh B.E."/>
            <person name="Thompson C.C."/>
            <person name="Thompson F.L."/>
        </authorList>
    </citation>
    <scope>NUCLEOTIDE SEQUENCE [LARGE SCALE GENOMIC DNA]</scope>
    <source>
        <strain evidence="2 3">CCMR0081</strain>
    </source>
</reference>
<name>A0A6M0RDV6_9CYAN</name>
<dbReference type="PROSITE" id="PS50005">
    <property type="entry name" value="TPR"/>
    <property type="match status" value="1"/>
</dbReference>
<gene>
    <name evidence="2" type="ORF">DXZ20_01805</name>
</gene>
<dbReference type="InterPro" id="IPR011990">
    <property type="entry name" value="TPR-like_helical_dom_sf"/>
</dbReference>
<evidence type="ECO:0000313" key="3">
    <source>
        <dbReference type="Proteomes" id="UP000481033"/>
    </source>
</evidence>
<feature type="repeat" description="TPR" evidence="1">
    <location>
        <begin position="124"/>
        <end position="157"/>
    </location>
</feature>
<dbReference type="AlphaFoldDB" id="A0A6M0RDV6"/>
<dbReference type="InterPro" id="IPR019734">
    <property type="entry name" value="TPR_rpt"/>
</dbReference>
<dbReference type="SMART" id="SM00028">
    <property type="entry name" value="TPR"/>
    <property type="match status" value="1"/>
</dbReference>
<dbReference type="EMBL" id="QXHD01000003">
    <property type="protein sequence ID" value="NEZ54449.1"/>
    <property type="molecule type" value="Genomic_DNA"/>
</dbReference>
<evidence type="ECO:0000313" key="2">
    <source>
        <dbReference type="EMBL" id="NEZ54449.1"/>
    </source>
</evidence>